<feature type="domain" description="EF-hand" evidence="2">
    <location>
        <begin position="1"/>
        <end position="34"/>
    </location>
</feature>
<dbReference type="SUPFAM" id="SSF47473">
    <property type="entry name" value="EF-hand"/>
    <property type="match status" value="1"/>
</dbReference>
<dbReference type="PROSITE" id="PS00018">
    <property type="entry name" value="EF_HAND_1"/>
    <property type="match status" value="1"/>
</dbReference>
<name>Q4JLS4_FRAAN</name>
<dbReference type="EMBL" id="DQ074727">
    <property type="protein sequence ID" value="AAY84729.1"/>
    <property type="molecule type" value="mRNA"/>
</dbReference>
<dbReference type="GO" id="GO:0005509">
    <property type="term" value="F:calcium ion binding"/>
    <property type="evidence" value="ECO:0007669"/>
    <property type="project" value="InterPro"/>
</dbReference>
<dbReference type="InterPro" id="IPR002048">
    <property type="entry name" value="EF_hand_dom"/>
</dbReference>
<feature type="non-terminal residue" evidence="3">
    <location>
        <position position="75"/>
    </location>
</feature>
<dbReference type="Gene3D" id="1.10.238.10">
    <property type="entry name" value="EF-hand"/>
    <property type="match status" value="1"/>
</dbReference>
<dbReference type="SMART" id="SM00054">
    <property type="entry name" value="EFh"/>
    <property type="match status" value="1"/>
</dbReference>
<accession>Q4JLS4</accession>
<feature type="non-terminal residue" evidence="3">
    <location>
        <position position="1"/>
    </location>
</feature>
<dbReference type="PROSITE" id="PS50222">
    <property type="entry name" value="EF_HAND_2"/>
    <property type="match status" value="1"/>
</dbReference>
<reference evidence="3" key="1">
    <citation type="journal article" date="2006" name="Int. J. Hortic. Sci.">
        <title>Identification of ripening-related genes in strawberry fruit by cDNA-AFLP.</title>
        <authorList>
            <person name="Balogh A."/>
            <person name="Koncz T."/>
            <person name="Tisza V."/>
            <person name="Kiss E."/>
            <person name="Heszky L."/>
        </authorList>
    </citation>
    <scope>NUCLEOTIDE SEQUENCE</scope>
    <source>
        <tissue evidence="3">Receptacle</tissue>
    </source>
</reference>
<dbReference type="AlphaFoldDB" id="Q4JLS4"/>
<sequence>KQQIEDTFKSYDQNGDGKLSWDEVKAAFTTLGAFSPYFRAWRGKSRADANDDGFICLQTELDELVNYTLELQYKP</sequence>
<evidence type="ECO:0000256" key="1">
    <source>
        <dbReference type="ARBA" id="ARBA00022837"/>
    </source>
</evidence>
<evidence type="ECO:0000313" key="3">
    <source>
        <dbReference type="EMBL" id="AAY84729.1"/>
    </source>
</evidence>
<proteinExistence type="evidence at transcript level"/>
<organism evidence="3">
    <name type="scientific">Fragaria ananassa</name>
    <name type="common">Strawberry</name>
    <name type="synonym">Fragaria chiloensis x Fragaria virginiana</name>
    <dbReference type="NCBI Taxonomy" id="3747"/>
    <lineage>
        <taxon>Eukaryota</taxon>
        <taxon>Viridiplantae</taxon>
        <taxon>Streptophyta</taxon>
        <taxon>Embryophyta</taxon>
        <taxon>Tracheophyta</taxon>
        <taxon>Spermatophyta</taxon>
        <taxon>Magnoliopsida</taxon>
        <taxon>eudicotyledons</taxon>
        <taxon>Gunneridae</taxon>
        <taxon>Pentapetalae</taxon>
        <taxon>rosids</taxon>
        <taxon>fabids</taxon>
        <taxon>Rosales</taxon>
        <taxon>Rosaceae</taxon>
        <taxon>Rosoideae</taxon>
        <taxon>Potentilleae</taxon>
        <taxon>Fragariinae</taxon>
        <taxon>Fragaria</taxon>
    </lineage>
</organism>
<dbReference type="InterPro" id="IPR018247">
    <property type="entry name" value="EF_Hand_1_Ca_BS"/>
</dbReference>
<evidence type="ECO:0000259" key="2">
    <source>
        <dbReference type="PROSITE" id="PS50222"/>
    </source>
</evidence>
<dbReference type="InterPro" id="IPR011992">
    <property type="entry name" value="EF-hand-dom_pair"/>
</dbReference>
<keyword evidence="1" id="KW-0106">Calcium</keyword>
<protein>
    <recommendedName>
        <fullName evidence="2">EF-hand domain-containing protein</fullName>
    </recommendedName>
</protein>
<dbReference type="Pfam" id="PF13405">
    <property type="entry name" value="EF-hand_6"/>
    <property type="match status" value="1"/>
</dbReference>